<protein>
    <submittedName>
        <fullName evidence="5">Siderophore biosynthesis protein</fullName>
    </submittedName>
</protein>
<comment type="pathway">
    <text evidence="1">Siderophore biosynthesis.</text>
</comment>
<name>A0A4Q9WD53_STALU</name>
<dbReference type="InterPro" id="IPR037455">
    <property type="entry name" value="LucA/IucC-like"/>
</dbReference>
<dbReference type="EMBL" id="SCHB01000001">
    <property type="protein sequence ID" value="TBW73229.1"/>
    <property type="molecule type" value="Genomic_DNA"/>
</dbReference>
<accession>A0A4Q9WD53</accession>
<evidence type="ECO:0000259" key="4">
    <source>
        <dbReference type="Pfam" id="PF06276"/>
    </source>
</evidence>
<evidence type="ECO:0000256" key="1">
    <source>
        <dbReference type="ARBA" id="ARBA00004924"/>
    </source>
</evidence>
<dbReference type="RefSeq" id="WP_002492290.1">
    <property type="nucleotide sequence ID" value="NZ_AP021848.1"/>
</dbReference>
<feature type="domain" description="Aerobactin siderophore biosynthesis IucA/IucC N-terminal" evidence="3">
    <location>
        <begin position="158"/>
        <end position="371"/>
    </location>
</feature>
<dbReference type="PANTHER" id="PTHR34384">
    <property type="entry name" value="L-2,3-DIAMINOPROPANOATE--CITRATE LIGASE"/>
    <property type="match status" value="1"/>
</dbReference>
<dbReference type="Gene3D" id="1.10.510.40">
    <property type="match status" value="1"/>
</dbReference>
<comment type="caution">
    <text evidence="5">The sequence shown here is derived from an EMBL/GenBank/DDBJ whole genome shotgun (WGS) entry which is preliminary data.</text>
</comment>
<dbReference type="InterPro" id="IPR022770">
    <property type="entry name" value="IucA/IucC-like_C"/>
</dbReference>
<dbReference type="GeneID" id="58091529"/>
<dbReference type="GO" id="GO:0019290">
    <property type="term" value="P:siderophore biosynthetic process"/>
    <property type="evidence" value="ECO:0007669"/>
    <property type="project" value="InterPro"/>
</dbReference>
<reference evidence="5 6" key="1">
    <citation type="journal article" date="2019" name="Sci. Transl. Med.">
        <title>Quorum sensing between bacterial species on the skin protects against epidermal injury in atopic dermatitis.</title>
        <authorList>
            <person name="Williams M.R."/>
        </authorList>
    </citation>
    <scope>NUCLEOTIDE SEQUENCE [LARGE SCALE GENOMIC DNA]</scope>
    <source>
        <strain evidence="5 6">E7</strain>
    </source>
</reference>
<sequence length="586" mass="67982">MIKHHIKMRADKNIQFRLMNTLIKERLFAQGTKITESPQQLEIQYHCHVLYMTVIRKSSFQRFEFTQDIIYQCGNHKNSIMSVEQLIDILRDSFSIKISTKLSKELIHSRDCLIESYKHFEHRHDVITQSMTFARLPEALNFFTWLQHLADNGVTQDLMYSESLVTEGLALHPLEKMKLPMSIEAVKKYTAEFEKTIHLPIMLVHQDKIKTATINNDSQFILNQVIPQYRSKLKRYIEPLGLKLDRYRVMIVHPWQYKHVIAKYFESWVSESWLLPTPLTIEAKATESFKTLDLIHQPYQVEVSVDVQDIHSIRRDCFITMEDTPKITQILQHIFKDDSDLEVTCKPFVSHVKSDVEHSSQLACSVNQKPAIFEPGSTIASSSLVNTNPVDQHTVIDSYLEWLGNAVTQESVIHFISSYSDTLLTPLINAIQDYGVALDASMQNIIVHLGNDYQMKFIFRDINGISIHMPTLCQQFSDLRLTHHDIYSASIEEVVANLQRTVIQYHLAELVHHFTQYEGITEHGLYGIVQQVIYTAIDDTRPHADILKKVFFGAKVKDHSSFQQYLYPELAREKCIEFDNPLESEV</sequence>
<dbReference type="InterPro" id="IPR007310">
    <property type="entry name" value="Aerobactin_biosyn_IucA/IucC_N"/>
</dbReference>
<dbReference type="AlphaFoldDB" id="A0A4Q9WD53"/>
<evidence type="ECO:0000259" key="3">
    <source>
        <dbReference type="Pfam" id="PF04183"/>
    </source>
</evidence>
<dbReference type="Pfam" id="PF04183">
    <property type="entry name" value="IucA_IucC"/>
    <property type="match status" value="1"/>
</dbReference>
<dbReference type="PANTHER" id="PTHR34384:SF6">
    <property type="entry name" value="STAPHYLOFERRIN B SYNTHASE"/>
    <property type="match status" value="1"/>
</dbReference>
<evidence type="ECO:0000313" key="5">
    <source>
        <dbReference type="EMBL" id="TBW73229.1"/>
    </source>
</evidence>
<organism evidence="5 6">
    <name type="scientific">Staphylococcus lugdunensis</name>
    <dbReference type="NCBI Taxonomy" id="28035"/>
    <lineage>
        <taxon>Bacteria</taxon>
        <taxon>Bacillati</taxon>
        <taxon>Bacillota</taxon>
        <taxon>Bacilli</taxon>
        <taxon>Bacillales</taxon>
        <taxon>Staphylococcaceae</taxon>
        <taxon>Staphylococcus</taxon>
    </lineage>
</organism>
<dbReference type="Pfam" id="PF06276">
    <property type="entry name" value="FhuF"/>
    <property type="match status" value="1"/>
</dbReference>
<dbReference type="GO" id="GO:0016881">
    <property type="term" value="F:acid-amino acid ligase activity"/>
    <property type="evidence" value="ECO:0007669"/>
    <property type="project" value="UniProtKB-ARBA"/>
</dbReference>
<gene>
    <name evidence="5" type="ORF">EQ812_00075</name>
</gene>
<evidence type="ECO:0000256" key="2">
    <source>
        <dbReference type="ARBA" id="ARBA00007832"/>
    </source>
</evidence>
<feature type="domain" description="Aerobactin siderophore biosynthesis IucA/IucC-like C-terminal" evidence="4">
    <location>
        <begin position="415"/>
        <end position="555"/>
    </location>
</feature>
<comment type="similarity">
    <text evidence="2">Belongs to the IucA/IucC family.</text>
</comment>
<evidence type="ECO:0000313" key="6">
    <source>
        <dbReference type="Proteomes" id="UP000293637"/>
    </source>
</evidence>
<proteinExistence type="inferred from homology"/>
<dbReference type="Proteomes" id="UP000293637">
    <property type="component" value="Unassembled WGS sequence"/>
</dbReference>